<name>A0ABS4QEU6_9NOCA</name>
<evidence type="ECO:0000256" key="1">
    <source>
        <dbReference type="SAM" id="MobiDB-lite"/>
    </source>
</evidence>
<feature type="region of interest" description="Disordered" evidence="1">
    <location>
        <begin position="1"/>
        <end position="42"/>
    </location>
</feature>
<comment type="caution">
    <text evidence="2">The sequence shown here is derived from an EMBL/GenBank/DDBJ whole genome shotgun (WGS) entry which is preliminary data.</text>
</comment>
<keyword evidence="3" id="KW-1185">Reference proteome</keyword>
<evidence type="ECO:0000313" key="2">
    <source>
        <dbReference type="EMBL" id="MBP2190197.1"/>
    </source>
</evidence>
<evidence type="ECO:0000313" key="3">
    <source>
        <dbReference type="Proteomes" id="UP001519325"/>
    </source>
</evidence>
<accession>A0ABS4QEU6</accession>
<reference evidence="2 3" key="1">
    <citation type="submission" date="2021-03" db="EMBL/GenBank/DDBJ databases">
        <title>Sequencing the genomes of 1000 actinobacteria strains.</title>
        <authorList>
            <person name="Klenk H.-P."/>
        </authorList>
    </citation>
    <scope>NUCLEOTIDE SEQUENCE [LARGE SCALE GENOMIC DNA]</scope>
    <source>
        <strain evidence="2 3">DSM 45516</strain>
    </source>
</reference>
<dbReference type="EMBL" id="JAGGMR010000001">
    <property type="protein sequence ID" value="MBP2190197.1"/>
    <property type="molecule type" value="Genomic_DNA"/>
</dbReference>
<gene>
    <name evidence="2" type="ORF">BJ987_003098</name>
</gene>
<sequence length="107" mass="11693">MGKQQNIDEPGNGQAQIDEDADSARPWDPNDSSGQSLPENKVGAHSIPDFRVISEVIPAVGRGQEILVVLFGHAGEFIHGAQLAEFVHLVLAWFAQRPHLPITRCFV</sequence>
<protein>
    <submittedName>
        <fullName evidence="2">Uncharacterized protein</fullName>
    </submittedName>
</protein>
<dbReference type="Proteomes" id="UP001519325">
    <property type="component" value="Unassembled WGS sequence"/>
</dbReference>
<dbReference type="RefSeq" id="WP_209889990.1">
    <property type="nucleotide sequence ID" value="NZ_JAGGMR010000001.1"/>
</dbReference>
<organism evidence="2 3">
    <name type="scientific">Nocardia goodfellowii</name>
    <dbReference type="NCBI Taxonomy" id="882446"/>
    <lineage>
        <taxon>Bacteria</taxon>
        <taxon>Bacillati</taxon>
        <taxon>Actinomycetota</taxon>
        <taxon>Actinomycetes</taxon>
        <taxon>Mycobacteriales</taxon>
        <taxon>Nocardiaceae</taxon>
        <taxon>Nocardia</taxon>
    </lineage>
</organism>
<proteinExistence type="predicted"/>